<dbReference type="AlphaFoldDB" id="A0A1J5R870"/>
<organism evidence="1">
    <name type="scientific">mine drainage metagenome</name>
    <dbReference type="NCBI Taxonomy" id="410659"/>
    <lineage>
        <taxon>unclassified sequences</taxon>
        <taxon>metagenomes</taxon>
        <taxon>ecological metagenomes</taxon>
    </lineage>
</organism>
<dbReference type="InterPro" id="IPR029052">
    <property type="entry name" value="Metallo-depent_PP-like"/>
</dbReference>
<sequence>MIRIAHFSDLHYGTKNLGEADRCFGAAIDRAIALGVEVAVVSGDATDHALDLHAPAAERLVTQVRRLADHCPVLLLQGTFSHEPPGSLAIFRLLGGRYPVHVADCIEQVALTANGQWIPSTGWCFDELPAGARALFSCVPTVNKAVVAATVGAADAAQAVGEHLALLLRGYAPSHRAARLQRIPTIVVSHGTVFGCVSEHGVPMAGFDHEFTTGALFGAEAQAFMLGHIHRHQFWLVEGAAGRQCIAYPGAIGRFHYGEEGEKGFLLWEVDADQSRFRLEPTPARRTVDIVFEGKPDLDALRTTVTQQDVAGAFVRVRWTVADEDRHEVDRATILRLLEGAAETKLEGRIVPVLRTRAAGISQLANLADKVRVWAQVTEARAEPLIECLQALSSQGPDAIAERVLRGQGVSNGEGGIESDVTVLPPMIELEPALSF</sequence>
<reference evidence="1" key="1">
    <citation type="submission" date="2016-10" db="EMBL/GenBank/DDBJ databases">
        <title>Sequence of Gallionella enrichment culture.</title>
        <authorList>
            <person name="Poehlein A."/>
            <person name="Muehling M."/>
            <person name="Daniel R."/>
        </authorList>
    </citation>
    <scope>NUCLEOTIDE SEQUENCE</scope>
</reference>
<dbReference type="EMBL" id="MLJW01000238">
    <property type="protein sequence ID" value="OIQ92214.1"/>
    <property type="molecule type" value="Genomic_DNA"/>
</dbReference>
<dbReference type="Gene3D" id="3.60.21.10">
    <property type="match status" value="1"/>
</dbReference>
<dbReference type="PANTHER" id="PTHR30337">
    <property type="entry name" value="COMPONENT OF ATP-DEPENDENT DSDNA EXONUCLEASE"/>
    <property type="match status" value="1"/>
</dbReference>
<accession>A0A1J5R870</accession>
<protein>
    <submittedName>
        <fullName evidence="1">Calcineurin-like phosphoesterase superfamily domain protein</fullName>
    </submittedName>
</protein>
<proteinExistence type="predicted"/>
<evidence type="ECO:0000313" key="1">
    <source>
        <dbReference type="EMBL" id="OIQ92214.1"/>
    </source>
</evidence>
<name>A0A1J5R870_9ZZZZ</name>
<gene>
    <name evidence="1" type="ORF">GALL_258910</name>
</gene>
<dbReference type="SUPFAM" id="SSF56300">
    <property type="entry name" value="Metallo-dependent phosphatases"/>
    <property type="match status" value="1"/>
</dbReference>
<dbReference type="InterPro" id="IPR050535">
    <property type="entry name" value="DNA_Repair-Maintenance_Comp"/>
</dbReference>
<comment type="caution">
    <text evidence="1">The sequence shown here is derived from an EMBL/GenBank/DDBJ whole genome shotgun (WGS) entry which is preliminary data.</text>
</comment>